<keyword evidence="2" id="KW-1133">Transmembrane helix</keyword>
<protein>
    <submittedName>
        <fullName evidence="3">Uncharacterized protein</fullName>
    </submittedName>
</protein>
<sequence>MSTLIRSEAVTFYAARVRAALSGVDPDVLDDLTDGLEADLTEALLDVAPDGEDPAAHLTALTVDDVDARFGPPAAYAAELAAAADVVVPEQDDDGGAHHRVSFRSFVADVRDRVAASVARHRWSREGAALLRSLRPVWWLARGVALAMIVSNVLGWGSWRLWPATFLGWVVALALVAVSVWWGQRRFGQGRWPRRAGIVLGGVGAIACLVGLSQSTSSSLIEQAWSTGYSDGMANAPVGMATNGVVVDGESASNLFVFGPDGQPIDGAQVVDQDGRPVVLAGPEDVGVTSWAEWRAAGPGYADGPVPAGALTATGALNVYPYVWIDAADVRWSDAGRPFAGTGSTESLPVWPAGTLVPVDDNRAATLTAPAPTETPASGEAPASDGASVPDGATAPGTTETPTDAEAPRSGTP</sequence>
<name>A0A2U1ZYD0_9MICO</name>
<accession>A0A2U1ZYD0</accession>
<reference evidence="3 4" key="1">
    <citation type="submission" date="2018-03" db="EMBL/GenBank/DDBJ databases">
        <title>Genome assembly of novel Miniimonas species PCH200.</title>
        <authorList>
            <person name="Thakur V."/>
            <person name="Kumar V."/>
            <person name="Singh D."/>
        </authorList>
    </citation>
    <scope>NUCLEOTIDE SEQUENCE [LARGE SCALE GENOMIC DNA]</scope>
    <source>
        <strain evidence="3 4">PCH200</strain>
    </source>
</reference>
<evidence type="ECO:0000313" key="4">
    <source>
        <dbReference type="Proteomes" id="UP000245166"/>
    </source>
</evidence>
<dbReference type="OrthoDB" id="5185521at2"/>
<organism evidence="3 4">
    <name type="scientific">Serinibacter arcticus</name>
    <dbReference type="NCBI Taxonomy" id="1655435"/>
    <lineage>
        <taxon>Bacteria</taxon>
        <taxon>Bacillati</taxon>
        <taxon>Actinomycetota</taxon>
        <taxon>Actinomycetes</taxon>
        <taxon>Micrococcales</taxon>
        <taxon>Beutenbergiaceae</taxon>
        <taxon>Serinibacter</taxon>
    </lineage>
</organism>
<dbReference type="AlphaFoldDB" id="A0A2U1ZYD0"/>
<feature type="compositionally biased region" description="Low complexity" evidence="1">
    <location>
        <begin position="390"/>
        <end position="405"/>
    </location>
</feature>
<feature type="transmembrane region" description="Helical" evidence="2">
    <location>
        <begin position="161"/>
        <end position="183"/>
    </location>
</feature>
<feature type="region of interest" description="Disordered" evidence="1">
    <location>
        <begin position="366"/>
        <end position="413"/>
    </location>
</feature>
<dbReference type="RefSeq" id="WP_109230372.1">
    <property type="nucleotide sequence ID" value="NZ_PYHR01000002.1"/>
</dbReference>
<dbReference type="EMBL" id="PYHR01000002">
    <property type="protein sequence ID" value="PWD51989.1"/>
    <property type="molecule type" value="Genomic_DNA"/>
</dbReference>
<keyword evidence="2" id="KW-0472">Membrane</keyword>
<feature type="transmembrane region" description="Helical" evidence="2">
    <location>
        <begin position="195"/>
        <end position="213"/>
    </location>
</feature>
<feature type="transmembrane region" description="Helical" evidence="2">
    <location>
        <begin position="137"/>
        <end position="155"/>
    </location>
</feature>
<feature type="compositionally biased region" description="Low complexity" evidence="1">
    <location>
        <begin position="366"/>
        <end position="383"/>
    </location>
</feature>
<dbReference type="Proteomes" id="UP000245166">
    <property type="component" value="Unassembled WGS sequence"/>
</dbReference>
<keyword evidence="2" id="KW-0812">Transmembrane</keyword>
<evidence type="ECO:0000313" key="3">
    <source>
        <dbReference type="EMBL" id="PWD51989.1"/>
    </source>
</evidence>
<proteinExistence type="predicted"/>
<evidence type="ECO:0000256" key="2">
    <source>
        <dbReference type="SAM" id="Phobius"/>
    </source>
</evidence>
<evidence type="ECO:0000256" key="1">
    <source>
        <dbReference type="SAM" id="MobiDB-lite"/>
    </source>
</evidence>
<gene>
    <name evidence="3" type="ORF">C8046_16405</name>
</gene>
<comment type="caution">
    <text evidence="3">The sequence shown here is derived from an EMBL/GenBank/DDBJ whole genome shotgun (WGS) entry which is preliminary data.</text>
</comment>
<keyword evidence="4" id="KW-1185">Reference proteome</keyword>